<protein>
    <submittedName>
        <fullName evidence="1">Wd-40 repeat protein</fullName>
    </submittedName>
</protein>
<dbReference type="InterPro" id="IPR015943">
    <property type="entry name" value="WD40/YVTN_repeat-like_dom_sf"/>
</dbReference>
<dbReference type="RefSeq" id="WP_232055936.1">
    <property type="nucleotide sequence ID" value="NZ_LR593887.1"/>
</dbReference>
<dbReference type="KEGG" id="tim:GMBLW1_26450"/>
<dbReference type="Proteomes" id="UP000464378">
    <property type="component" value="Chromosome"/>
</dbReference>
<sequence>MSHHAENNPEYELEWNTTGNPEGNLIFTSNNRLICPVGPELYQIDLLDPPTKQRIYSHPHRIDHVAVSPNGRRMVISSGDELTELEWNHKNWKVTANSQLPFIVSAIAIDDAGGLIAGIHSENRTLWRRSKAGERFTPFFSLTTANRLTIDNNYVFGVTDTRIDPVSQRIAIAYNGGVCWVSENGANQSNTPIPGSGADAILMLADKKRWVFARFGEIQLFSGDQLERTIKLQNGVIRALAEIPGRNRIVILANRGNVLPSTINIIDLNSNDPPLSLSLSTESGGRWVCVSPNGSRIAAMTGFRNKTILKIWRTPENSSN</sequence>
<gene>
    <name evidence="1" type="ORF">GMBLW1_26450</name>
</gene>
<organism evidence="1">
    <name type="scientific">Tuwongella immobilis</name>
    <dbReference type="NCBI Taxonomy" id="692036"/>
    <lineage>
        <taxon>Bacteria</taxon>
        <taxon>Pseudomonadati</taxon>
        <taxon>Planctomycetota</taxon>
        <taxon>Planctomycetia</taxon>
        <taxon>Gemmatales</taxon>
        <taxon>Gemmataceae</taxon>
        <taxon>Tuwongella</taxon>
    </lineage>
</organism>
<dbReference type="AlphaFoldDB" id="A0A6C2YJM7"/>
<dbReference type="EMBL" id="LR586016">
    <property type="protein sequence ID" value="VIP01315.1"/>
    <property type="molecule type" value="Genomic_DNA"/>
</dbReference>
<proteinExistence type="predicted"/>
<name>A0A6C2YJM7_9BACT</name>
<keyword evidence="2" id="KW-1185">Reference proteome</keyword>
<dbReference type="SUPFAM" id="SSF82171">
    <property type="entry name" value="DPP6 N-terminal domain-like"/>
    <property type="match status" value="1"/>
</dbReference>
<evidence type="ECO:0000313" key="2">
    <source>
        <dbReference type="Proteomes" id="UP000464378"/>
    </source>
</evidence>
<dbReference type="InParanoid" id="A0A6C2YJM7"/>
<evidence type="ECO:0000313" key="1">
    <source>
        <dbReference type="EMBL" id="VIP01315.1"/>
    </source>
</evidence>
<dbReference type="Gene3D" id="2.130.10.10">
    <property type="entry name" value="YVTN repeat-like/Quinoprotein amine dehydrogenase"/>
    <property type="match status" value="1"/>
</dbReference>
<dbReference type="EMBL" id="LR593887">
    <property type="protein sequence ID" value="VTR98056.1"/>
    <property type="molecule type" value="Genomic_DNA"/>
</dbReference>
<reference evidence="1" key="1">
    <citation type="submission" date="2019-04" db="EMBL/GenBank/DDBJ databases">
        <authorList>
            <consortium name="Science for Life Laboratories"/>
        </authorList>
    </citation>
    <scope>NUCLEOTIDE SEQUENCE</scope>
    <source>
        <strain evidence="1">MBLW1</strain>
    </source>
</reference>
<accession>A0A6C2YJM7</accession>